<dbReference type="Pfam" id="PF00122">
    <property type="entry name" value="E1-E2_ATPase"/>
    <property type="match status" value="1"/>
</dbReference>
<dbReference type="EMBL" id="JAAGWZ010000002">
    <property type="protein sequence ID" value="NEM91690.1"/>
    <property type="molecule type" value="Genomic_DNA"/>
</dbReference>
<dbReference type="InterPro" id="IPR018303">
    <property type="entry name" value="ATPase_P-typ_P_site"/>
</dbReference>
<dbReference type="GO" id="GO:0005524">
    <property type="term" value="F:ATP binding"/>
    <property type="evidence" value="ECO:0007669"/>
    <property type="project" value="UniProtKB-UniRule"/>
</dbReference>
<dbReference type="SUPFAM" id="SSF81665">
    <property type="entry name" value="Calcium ATPase, transmembrane domain M"/>
    <property type="match status" value="1"/>
</dbReference>
<protein>
    <submittedName>
        <fullName evidence="8">Cadmium-translocating P-type ATPase</fullName>
        <ecNumber evidence="8">3.6.3.3</ecNumber>
    </submittedName>
</protein>
<keyword evidence="6" id="KW-0547">Nucleotide-binding</keyword>
<feature type="domain" description="P-type ATPase A" evidence="7">
    <location>
        <begin position="131"/>
        <end position="229"/>
    </location>
</feature>
<evidence type="ECO:0000256" key="1">
    <source>
        <dbReference type="ARBA" id="ARBA00004651"/>
    </source>
</evidence>
<reference evidence="8 9" key="1">
    <citation type="journal article" date="2014" name="Int. J. Syst. Evol. Microbiol.">
        <title>Description of Galbitalea soli gen. nov., sp. nov., and Frondihabitans sucicola sp. nov.</title>
        <authorList>
            <person name="Kim S.J."/>
            <person name="Lim J.M."/>
            <person name="Ahn J.H."/>
            <person name="Weon H.Y."/>
            <person name="Hamada M."/>
            <person name="Suzuki K."/>
            <person name="Ahn T.Y."/>
            <person name="Kwon S.W."/>
        </authorList>
    </citation>
    <scope>NUCLEOTIDE SEQUENCE [LARGE SCALE GENOMIC DNA]</scope>
    <source>
        <strain evidence="8 9">NBRC 108727</strain>
    </source>
</reference>
<evidence type="ECO:0000256" key="2">
    <source>
        <dbReference type="ARBA" id="ARBA00006024"/>
    </source>
</evidence>
<accession>A0A7C9PNJ8</accession>
<dbReference type="SUPFAM" id="SSF56784">
    <property type="entry name" value="HAD-like"/>
    <property type="match status" value="1"/>
</dbReference>
<feature type="transmembrane region" description="Helical" evidence="6">
    <location>
        <begin position="575"/>
        <end position="602"/>
    </location>
</feature>
<dbReference type="PANTHER" id="PTHR48085">
    <property type="entry name" value="CADMIUM/ZINC-TRANSPORTING ATPASE HMA2-RELATED"/>
    <property type="match status" value="1"/>
</dbReference>
<evidence type="ECO:0000256" key="5">
    <source>
        <dbReference type="ARBA" id="ARBA00023136"/>
    </source>
</evidence>
<keyword evidence="6" id="KW-0479">Metal-binding</keyword>
<name>A0A7C9PNJ8_9MICO</name>
<dbReference type="PANTHER" id="PTHR48085:SF5">
    <property type="entry name" value="CADMIUM_ZINC-TRANSPORTING ATPASE HMA4-RELATED"/>
    <property type="match status" value="1"/>
</dbReference>
<dbReference type="InterPro" id="IPR051014">
    <property type="entry name" value="Cation_Transport_ATPase_IB"/>
</dbReference>
<sequence length="632" mass="65097">MPARPSRPPRTSAPPRAIRLLLRYPILDLAAVVALVAGVLALSGNGGATRWVVSGFAVIVAAYLSIGMVRGLLRRHWGIDILAVIAIVATIVVGEYWAGLVIVVMLAGGRALEDYAGRRARAELTALLARAPQFAHVLVDGTPRDLAIEEVRIGDSLVVRPGEVVPVDCVLLSAEATVDASQLTGESVPVEHAAGAQIPSGVVNLDGAISVRATQLAADSQYQRVVELVRAASESRAPLVRLADRYSVPFTAISLGLAGIAWWISGDPVRFAEVLVVATPCPLLIAAPIAFVAGVSRAARSGIIVKGGVTLEVLSRVRTAAFDKTGTLTFGSPEVVDTVVEGAGRSPDDLLRLIASVEQYSGHVLAGSIVRAAAERGLGLLAATEAAELTGRGVTARVDGHEVAVGKRAFIEGLGAHVDSPPPTDGSMAVYAAVDGRSAGHVVLADRVRPNTAETLRALAAQGVGRTIMLTGDLAATASAIAAQAGIGETRAECLPEDKVRAVASEPMRPVMMVGDGVNDAPVLAASDVGVAMGSRGATAASESADVVIMVDDLSRLVRAVTIGSQSTAIATQAIWMGIVISIALMLVAMTGVLPAIVGALLQEGVDVLTILYALRAVADRPDRRLAGLSTL</sequence>
<dbReference type="GO" id="GO:0046872">
    <property type="term" value="F:metal ion binding"/>
    <property type="evidence" value="ECO:0007669"/>
    <property type="project" value="UniProtKB-KW"/>
</dbReference>
<dbReference type="InterPro" id="IPR027256">
    <property type="entry name" value="P-typ_ATPase_IB"/>
</dbReference>
<comment type="subcellular location">
    <subcellularLocation>
        <location evidence="1">Cell membrane</location>
        <topology evidence="1">Multi-pass membrane protein</topology>
    </subcellularLocation>
</comment>
<gene>
    <name evidence="8" type="primary">cadA</name>
    <name evidence="8" type="ORF">G3T37_10000</name>
</gene>
<feature type="transmembrane region" description="Helical" evidence="6">
    <location>
        <begin position="271"/>
        <end position="295"/>
    </location>
</feature>
<dbReference type="RefSeq" id="WP_163473556.1">
    <property type="nucleotide sequence ID" value="NZ_JAAGWZ010000002.1"/>
</dbReference>
<feature type="transmembrane region" description="Helical" evidence="6">
    <location>
        <begin position="246"/>
        <end position="264"/>
    </location>
</feature>
<proteinExistence type="inferred from homology"/>
<dbReference type="InterPro" id="IPR023299">
    <property type="entry name" value="ATPase_P-typ_cyto_dom_N"/>
</dbReference>
<dbReference type="NCBIfam" id="TIGR01494">
    <property type="entry name" value="ATPase_P-type"/>
    <property type="match status" value="1"/>
</dbReference>
<keyword evidence="6" id="KW-1003">Cell membrane</keyword>
<evidence type="ECO:0000259" key="7">
    <source>
        <dbReference type="Pfam" id="PF00122"/>
    </source>
</evidence>
<dbReference type="EC" id="3.6.3.3" evidence="8"/>
<dbReference type="Proteomes" id="UP000479756">
    <property type="component" value="Unassembled WGS sequence"/>
</dbReference>
<dbReference type="GO" id="GO:0019829">
    <property type="term" value="F:ATPase-coupled monoatomic cation transmembrane transporter activity"/>
    <property type="evidence" value="ECO:0007669"/>
    <property type="project" value="InterPro"/>
</dbReference>
<comment type="caution">
    <text evidence="8">The sequence shown here is derived from an EMBL/GenBank/DDBJ whole genome shotgun (WGS) entry which is preliminary data.</text>
</comment>
<feature type="transmembrane region" description="Helical" evidence="6">
    <location>
        <begin position="21"/>
        <end position="42"/>
    </location>
</feature>
<dbReference type="Gene3D" id="3.40.50.1000">
    <property type="entry name" value="HAD superfamily/HAD-like"/>
    <property type="match status" value="1"/>
</dbReference>
<comment type="similarity">
    <text evidence="2 6">Belongs to the cation transport ATPase (P-type) (TC 3.A.3) family. Type IB subfamily.</text>
</comment>
<dbReference type="AlphaFoldDB" id="A0A7C9PNJ8"/>
<evidence type="ECO:0000256" key="4">
    <source>
        <dbReference type="ARBA" id="ARBA00022989"/>
    </source>
</evidence>
<evidence type="ECO:0000256" key="3">
    <source>
        <dbReference type="ARBA" id="ARBA00022692"/>
    </source>
</evidence>
<dbReference type="PRINTS" id="PR00120">
    <property type="entry name" value="HATPASE"/>
</dbReference>
<keyword evidence="6" id="KW-0067">ATP-binding</keyword>
<dbReference type="SUPFAM" id="SSF81653">
    <property type="entry name" value="Calcium ATPase, transduction domain A"/>
    <property type="match status" value="1"/>
</dbReference>
<evidence type="ECO:0000313" key="8">
    <source>
        <dbReference type="EMBL" id="NEM91690.1"/>
    </source>
</evidence>
<evidence type="ECO:0000256" key="6">
    <source>
        <dbReference type="RuleBase" id="RU362081"/>
    </source>
</evidence>
<keyword evidence="3 6" id="KW-0812">Transmembrane</keyword>
<dbReference type="PRINTS" id="PR00119">
    <property type="entry name" value="CATATPASE"/>
</dbReference>
<dbReference type="InterPro" id="IPR023298">
    <property type="entry name" value="ATPase_P-typ_TM_dom_sf"/>
</dbReference>
<dbReference type="InterPro" id="IPR001757">
    <property type="entry name" value="P_typ_ATPase"/>
</dbReference>
<keyword evidence="5 6" id="KW-0472">Membrane</keyword>
<keyword evidence="9" id="KW-1185">Reference proteome</keyword>
<dbReference type="Pfam" id="PF00702">
    <property type="entry name" value="Hydrolase"/>
    <property type="match status" value="1"/>
</dbReference>
<dbReference type="NCBIfam" id="TIGR01525">
    <property type="entry name" value="ATPase-IB_hvy"/>
    <property type="match status" value="1"/>
</dbReference>
<dbReference type="InterPro" id="IPR059000">
    <property type="entry name" value="ATPase_P-type_domA"/>
</dbReference>
<keyword evidence="8" id="KW-0378">Hydrolase</keyword>
<dbReference type="Gene3D" id="2.70.150.10">
    <property type="entry name" value="Calcium-transporting ATPase, cytoplasmic transduction domain A"/>
    <property type="match status" value="1"/>
</dbReference>
<dbReference type="InterPro" id="IPR023214">
    <property type="entry name" value="HAD_sf"/>
</dbReference>
<dbReference type="GO" id="GO:0016887">
    <property type="term" value="F:ATP hydrolysis activity"/>
    <property type="evidence" value="ECO:0007669"/>
    <property type="project" value="InterPro"/>
</dbReference>
<dbReference type="PROSITE" id="PS00154">
    <property type="entry name" value="ATPASE_E1_E2"/>
    <property type="match status" value="1"/>
</dbReference>
<keyword evidence="4 6" id="KW-1133">Transmembrane helix</keyword>
<feature type="transmembrane region" description="Helical" evidence="6">
    <location>
        <begin position="81"/>
        <end position="107"/>
    </location>
</feature>
<dbReference type="GO" id="GO:0015086">
    <property type="term" value="F:cadmium ion transmembrane transporter activity"/>
    <property type="evidence" value="ECO:0007669"/>
    <property type="project" value="TreeGrafter"/>
</dbReference>
<evidence type="ECO:0000313" key="9">
    <source>
        <dbReference type="Proteomes" id="UP000479756"/>
    </source>
</evidence>
<dbReference type="Gene3D" id="3.40.1110.10">
    <property type="entry name" value="Calcium-transporting ATPase, cytoplasmic domain N"/>
    <property type="match status" value="1"/>
</dbReference>
<dbReference type="GO" id="GO:0005886">
    <property type="term" value="C:plasma membrane"/>
    <property type="evidence" value="ECO:0007669"/>
    <property type="project" value="UniProtKB-SubCell"/>
</dbReference>
<dbReference type="InterPro" id="IPR008250">
    <property type="entry name" value="ATPase_P-typ_transduc_dom_A_sf"/>
</dbReference>
<dbReference type="NCBIfam" id="TIGR01512">
    <property type="entry name" value="ATPase-IB2_Cd"/>
    <property type="match status" value="1"/>
</dbReference>
<dbReference type="InterPro" id="IPR036412">
    <property type="entry name" value="HAD-like_sf"/>
</dbReference>
<feature type="transmembrane region" description="Helical" evidence="6">
    <location>
        <begin position="48"/>
        <end position="69"/>
    </location>
</feature>
<organism evidence="8 9">
    <name type="scientific">Galbitalea soli</name>
    <dbReference type="NCBI Taxonomy" id="1268042"/>
    <lineage>
        <taxon>Bacteria</taxon>
        <taxon>Bacillati</taxon>
        <taxon>Actinomycetota</taxon>
        <taxon>Actinomycetes</taxon>
        <taxon>Micrococcales</taxon>
        <taxon>Microbacteriaceae</taxon>
        <taxon>Galbitalea</taxon>
    </lineage>
</organism>